<feature type="region of interest" description="Disordered" evidence="2">
    <location>
        <begin position="1"/>
        <end position="34"/>
    </location>
</feature>
<evidence type="ECO:0000313" key="5">
    <source>
        <dbReference type="Proteomes" id="UP000199529"/>
    </source>
</evidence>
<dbReference type="EMBL" id="FNOK01000001">
    <property type="protein sequence ID" value="SDW14184.1"/>
    <property type="molecule type" value="Genomic_DNA"/>
</dbReference>
<evidence type="ECO:0000313" key="4">
    <source>
        <dbReference type="EMBL" id="SDW14184.1"/>
    </source>
</evidence>
<dbReference type="GO" id="GO:0016226">
    <property type="term" value="P:iron-sulfur cluster assembly"/>
    <property type="evidence" value="ECO:0007669"/>
    <property type="project" value="InterPro"/>
</dbReference>
<dbReference type="SUPFAM" id="SSF101960">
    <property type="entry name" value="Stabilizer of iron transporter SufD"/>
    <property type="match status" value="1"/>
</dbReference>
<evidence type="ECO:0000256" key="1">
    <source>
        <dbReference type="ARBA" id="ARBA00043967"/>
    </source>
</evidence>
<dbReference type="STRING" id="418495.SAMN05216215_1001280"/>
<reference evidence="5" key="1">
    <citation type="submission" date="2016-10" db="EMBL/GenBank/DDBJ databases">
        <authorList>
            <person name="Varghese N."/>
            <person name="Submissions S."/>
        </authorList>
    </citation>
    <scope>NUCLEOTIDE SEQUENCE [LARGE SCALE GENOMIC DNA]</scope>
    <source>
        <strain evidence="5">CGMCC 4.3530</strain>
    </source>
</reference>
<comment type="similarity">
    <text evidence="1">Belongs to the iron-sulfur cluster assembly SufBD family.</text>
</comment>
<accession>A0A1H2R5Q5</accession>
<dbReference type="AlphaFoldDB" id="A0A1H2R5Q5"/>
<dbReference type="RefSeq" id="WP_093260351.1">
    <property type="nucleotide sequence ID" value="NZ_FNOK01000001.1"/>
</dbReference>
<dbReference type="InterPro" id="IPR000825">
    <property type="entry name" value="SUF_FeS_clus_asmbl_SufBD_core"/>
</dbReference>
<feature type="compositionally biased region" description="Polar residues" evidence="2">
    <location>
        <begin position="1"/>
        <end position="18"/>
    </location>
</feature>
<evidence type="ECO:0000259" key="3">
    <source>
        <dbReference type="Pfam" id="PF01458"/>
    </source>
</evidence>
<organism evidence="4 5">
    <name type="scientific">Saccharopolyspora shandongensis</name>
    <dbReference type="NCBI Taxonomy" id="418495"/>
    <lineage>
        <taxon>Bacteria</taxon>
        <taxon>Bacillati</taxon>
        <taxon>Actinomycetota</taxon>
        <taxon>Actinomycetes</taxon>
        <taxon>Pseudonocardiales</taxon>
        <taxon>Pseudonocardiaceae</taxon>
        <taxon>Saccharopolyspora</taxon>
    </lineage>
</organism>
<gene>
    <name evidence="4" type="ORF">SAMN05216215_1001280</name>
</gene>
<sequence length="399" mass="42576">MSTTKTDSQPLAAQNGLTEHSHGGGTGIPQSSRGARFTSYDVEAFEVPGGREEDWRFTPMKRLKGLHNGTAVATGNIKVEVTGDGATVETVGRDDARIGNGGIPSDRIAAQAWSSFTEATVVTVPKDTKPEGPITVTVHGPGEGQVAFGHLQIRAEQFAEAVVVVDYRGSGTLGDNVEFVAGDGAQLRVVSVHDWADDATQVSSEHAYLGRDAVFRHLAVTLGGDLVRVNTTITYGDKGGDAELLGLYFADAGQHLEHRMLVDHAVPNCRSNVLYKGALQGDGAHSVWIGDVLIRAAAEGTDTYELNRNLVLTEGARADSVPNLEIETGEIEGAGHASATGRFDDEQLFYLQARGIPQDQARRLVVRGFFGELLQKITVPEVRERLEAAIEEELAVVGA</sequence>
<dbReference type="InterPro" id="IPR011542">
    <property type="entry name" value="SUF_FeS_clus_asmbl_SufD"/>
</dbReference>
<name>A0A1H2R5Q5_9PSEU</name>
<protein>
    <submittedName>
        <fullName evidence="4">Iron-regulated ABC transporter permease protein SufD</fullName>
    </submittedName>
</protein>
<dbReference type="NCBIfam" id="TIGR01981">
    <property type="entry name" value="sufD"/>
    <property type="match status" value="1"/>
</dbReference>
<feature type="domain" description="SUF system FeS cluster assembly SufBD core" evidence="3">
    <location>
        <begin position="142"/>
        <end position="369"/>
    </location>
</feature>
<dbReference type="PANTHER" id="PTHR43575:SF1">
    <property type="entry name" value="PROTEIN ABCI7, CHLOROPLASTIC"/>
    <property type="match status" value="1"/>
</dbReference>
<dbReference type="InterPro" id="IPR055346">
    <property type="entry name" value="Fe-S_cluster_assembly_SufBD"/>
</dbReference>
<dbReference type="InterPro" id="IPR037284">
    <property type="entry name" value="SUF_FeS_clus_asmbl_SufBD_sf"/>
</dbReference>
<proteinExistence type="inferred from homology"/>
<evidence type="ECO:0000256" key="2">
    <source>
        <dbReference type="SAM" id="MobiDB-lite"/>
    </source>
</evidence>
<keyword evidence="5" id="KW-1185">Reference proteome</keyword>
<dbReference type="PANTHER" id="PTHR43575">
    <property type="entry name" value="PROTEIN ABCI7, CHLOROPLASTIC"/>
    <property type="match status" value="1"/>
</dbReference>
<dbReference type="Proteomes" id="UP000199529">
    <property type="component" value="Unassembled WGS sequence"/>
</dbReference>
<dbReference type="OrthoDB" id="9803529at2"/>
<dbReference type="Pfam" id="PF01458">
    <property type="entry name" value="SUFBD_core"/>
    <property type="match status" value="1"/>
</dbReference>